<dbReference type="Proteomes" id="UP001241748">
    <property type="component" value="Unassembled WGS sequence"/>
</dbReference>
<comment type="caution">
    <text evidence="1">The sequence shown here is derived from an EMBL/GenBank/DDBJ whole genome shotgun (WGS) entry which is preliminary data.</text>
</comment>
<evidence type="ECO:0000313" key="2">
    <source>
        <dbReference type="Proteomes" id="UP001241748"/>
    </source>
</evidence>
<sequence length="86" mass="9833">MENKKLPQEKPIVCSVVTELQAAQVAKLCEKYNILTIIQLKPVVDISQLKKILKTKLKERLYEPCPCGTGKKFKFCCYPHEAVIKL</sequence>
<dbReference type="EMBL" id="JAROBZ020000001">
    <property type="protein sequence ID" value="MFB3167755.1"/>
    <property type="molecule type" value="Genomic_DNA"/>
</dbReference>
<reference evidence="1 2" key="1">
    <citation type="submission" date="2024-05" db="EMBL/GenBank/DDBJ databases">
        <authorList>
            <person name="Venkateswaran K."/>
        </authorList>
    </citation>
    <scope>NUCLEOTIDE SEQUENCE [LARGE SCALE GENOMIC DNA]</scope>
    <source>
        <strain evidence="1 2">179-C4-2-HS</strain>
    </source>
</reference>
<dbReference type="Pfam" id="PF02810">
    <property type="entry name" value="SEC-C"/>
    <property type="match status" value="1"/>
</dbReference>
<organism evidence="1 2">
    <name type="scientific">Neobacillus driksii</name>
    <dbReference type="NCBI Taxonomy" id="3035913"/>
    <lineage>
        <taxon>Bacteria</taxon>
        <taxon>Bacillati</taxon>
        <taxon>Bacillota</taxon>
        <taxon>Bacilli</taxon>
        <taxon>Bacillales</taxon>
        <taxon>Bacillaceae</taxon>
        <taxon>Neobacillus</taxon>
    </lineage>
</organism>
<evidence type="ECO:0000313" key="1">
    <source>
        <dbReference type="EMBL" id="MFB3167755.1"/>
    </source>
</evidence>
<dbReference type="RefSeq" id="WP_306074156.1">
    <property type="nucleotide sequence ID" value="NZ_JAROBZ020000001.1"/>
</dbReference>
<dbReference type="InterPro" id="IPR004027">
    <property type="entry name" value="SEC_C_motif"/>
</dbReference>
<keyword evidence="2" id="KW-1185">Reference proteome</keyword>
<proteinExistence type="predicted"/>
<gene>
    <name evidence="1" type="ORF">P5G62_011630</name>
</gene>
<dbReference type="SUPFAM" id="SSF103642">
    <property type="entry name" value="Sec-C motif"/>
    <property type="match status" value="1"/>
</dbReference>
<accession>A0ABV4YV81</accession>
<name>A0ABV4YV81_9BACI</name>
<protein>
    <submittedName>
        <fullName evidence="1">SEC-C metal-binding domain-containing protein</fullName>
    </submittedName>
</protein>